<reference evidence="2" key="1">
    <citation type="journal article" date="2021" name="PeerJ">
        <title>Extensive microbial diversity within the chicken gut microbiome revealed by metagenomics and culture.</title>
        <authorList>
            <person name="Gilroy R."/>
            <person name="Ravi A."/>
            <person name="Getino M."/>
            <person name="Pursley I."/>
            <person name="Horton D.L."/>
            <person name="Alikhan N.F."/>
            <person name="Baker D."/>
            <person name="Gharbi K."/>
            <person name="Hall N."/>
            <person name="Watson M."/>
            <person name="Adriaenssens E.M."/>
            <person name="Foster-Nyarko E."/>
            <person name="Jarju S."/>
            <person name="Secka A."/>
            <person name="Antonio M."/>
            <person name="Oren A."/>
            <person name="Chaudhuri R.R."/>
            <person name="La Ragione R."/>
            <person name="Hildebrand F."/>
            <person name="Pallen M.J."/>
        </authorList>
    </citation>
    <scope>NUCLEOTIDE SEQUENCE</scope>
    <source>
        <strain evidence="2">ChiBcec6-4105</strain>
    </source>
</reference>
<proteinExistence type="predicted"/>
<gene>
    <name evidence="2" type="ORF">H9914_15020</name>
</gene>
<protein>
    <submittedName>
        <fullName evidence="2">Uncharacterized protein</fullName>
    </submittedName>
</protein>
<evidence type="ECO:0000256" key="1">
    <source>
        <dbReference type="SAM" id="MobiDB-lite"/>
    </source>
</evidence>
<organism evidence="2 3">
    <name type="scientific">Candidatus Blautia avicola</name>
    <dbReference type="NCBI Taxonomy" id="2838483"/>
    <lineage>
        <taxon>Bacteria</taxon>
        <taxon>Bacillati</taxon>
        <taxon>Bacillota</taxon>
        <taxon>Clostridia</taxon>
        <taxon>Lachnospirales</taxon>
        <taxon>Lachnospiraceae</taxon>
        <taxon>Blautia</taxon>
    </lineage>
</organism>
<feature type="non-terminal residue" evidence="2">
    <location>
        <position position="1"/>
    </location>
</feature>
<name>A0A9D2TZ01_9FIRM</name>
<evidence type="ECO:0000313" key="2">
    <source>
        <dbReference type="EMBL" id="HJD30284.1"/>
    </source>
</evidence>
<reference evidence="2" key="2">
    <citation type="submission" date="2021-04" db="EMBL/GenBank/DDBJ databases">
        <authorList>
            <person name="Gilroy R."/>
        </authorList>
    </citation>
    <scope>NUCLEOTIDE SEQUENCE</scope>
    <source>
        <strain evidence="2">ChiBcec6-4105</strain>
    </source>
</reference>
<sequence>SPSWKGSLLSRRKRSTRRLRKKRKRPSRSRQKRKKKMRKLFRIPLRMKRIKQRKAAVSPQKKVIT</sequence>
<comment type="caution">
    <text evidence="2">The sequence shown here is derived from an EMBL/GenBank/DDBJ whole genome shotgun (WGS) entry which is preliminary data.</text>
</comment>
<feature type="compositionally biased region" description="Basic residues" evidence="1">
    <location>
        <begin position="10"/>
        <end position="38"/>
    </location>
</feature>
<dbReference type="AlphaFoldDB" id="A0A9D2TZ01"/>
<accession>A0A9D2TZ01</accession>
<feature type="region of interest" description="Disordered" evidence="1">
    <location>
        <begin position="1"/>
        <end position="38"/>
    </location>
</feature>
<dbReference type="EMBL" id="DWUY01000328">
    <property type="protein sequence ID" value="HJD30284.1"/>
    <property type="molecule type" value="Genomic_DNA"/>
</dbReference>
<evidence type="ECO:0000313" key="3">
    <source>
        <dbReference type="Proteomes" id="UP000823892"/>
    </source>
</evidence>
<dbReference type="Proteomes" id="UP000823892">
    <property type="component" value="Unassembled WGS sequence"/>
</dbReference>